<dbReference type="PROSITE" id="PS00018">
    <property type="entry name" value="EF_HAND_1"/>
    <property type="match status" value="1"/>
</dbReference>
<accession>A0A4Y9XXB7</accession>
<dbReference type="InterPro" id="IPR018247">
    <property type="entry name" value="EF_Hand_1_Ca_BS"/>
</dbReference>
<evidence type="ECO:0000256" key="1">
    <source>
        <dbReference type="ARBA" id="ARBA00022837"/>
    </source>
</evidence>
<protein>
    <recommendedName>
        <fullName evidence="4">EF-hand domain-containing protein</fullName>
    </recommendedName>
</protein>
<feature type="region of interest" description="Disordered" evidence="2">
    <location>
        <begin position="268"/>
        <end position="318"/>
    </location>
</feature>
<sequence>MSLPFQIRHGVGKGSCWDLDEVHFRLDRTAAGQEAQSAPWLYQCPYYERPATPEGRQQAAGCGRADVMESHSSTVEPSDLDLELQASRLEGGPVTCRTPLRAVPPWALGGRRKTSTAAPASAAASPGLQRGRARCAPRLAGVQAARTQPRSGAGVADARTPRRPATPRSDAKVWKGIDGGTDVRRLERRRETRNRCYSSPEIPICKAKKTEVVGEYLIQASMLSPRLSGYNTVQMSSPEEKGADTATIKSEFTTDDTGYDRAESLSYHSHAPFNVPPPDTYPPTVPQPSGSGGRRVQFPFGTNNGSGSAPRRPTSQHAQSSSWDLLAGVRKFEQSMDQFDSRNASEQHLVFAEGDLPKSRVVRFYNYLLNVSIVTRWTLFIVPVLVLLWIPGILGFTVYPKAAIWGTRLTFWSIWFSVVWVGWWAALASAMVLPAVPIASSPSPAERIADQKAAVRTLVTLYRHSKDIPGRSENNGDNLANKRASLNPRRFFKRALKQVRFAATTTTTALGNVASEIAGSSVLQPNSPQAMVQTALESVNKTRFVCVFFELAGPCPSGTDHTCFSQLAHRLFYSFHKPYAEYLTVDDFTQFFTTLDEADAAFSIFDKDANGDISREEMEMACLDIHREQLSIEHSMRDLDSAVGRLDNILMSVYVVIAILILAVALIDRHASTPHRTGLSWLIGGSLAEVLTSIIFLFIKHPYDVGDKVTLEEKGSFTVKEIRLLSSIFLDGNGTLVQAPNTANDHAVAHPQFIQNIRRSPQMSEPFTFDASYATSFEDIEKLREHMQEFVRTHRRDYQPIFDIVVVDIPDQEKMTLKADIMYKSNWQQGGLKAKRRNKWVCALKTALAEVKIFGPEGNPDAVPAPTRYTLVPWEQVEEEERRAAFNKAPAPPMPEAMTMPTFTNSNAVLLAGSEDIFGEAHELQYASPQSTLNINMSAPNDTNTNTNTNTNTVRRRSPQMPSAPVPVTSMPLSRSPGEEIEMAQRV</sequence>
<dbReference type="OrthoDB" id="544685at2759"/>
<evidence type="ECO:0000256" key="2">
    <source>
        <dbReference type="SAM" id="MobiDB-lite"/>
    </source>
</evidence>
<reference evidence="5 6" key="1">
    <citation type="submission" date="2019-02" db="EMBL/GenBank/DDBJ databases">
        <title>Genome sequencing of the rare red list fungi Dentipellis fragilis.</title>
        <authorList>
            <person name="Buettner E."/>
            <person name="Kellner H."/>
        </authorList>
    </citation>
    <scope>NUCLEOTIDE SEQUENCE [LARGE SCALE GENOMIC DNA]</scope>
    <source>
        <strain evidence="5 6">DSM 105465</strain>
    </source>
</reference>
<evidence type="ECO:0000313" key="5">
    <source>
        <dbReference type="EMBL" id="TFY54037.1"/>
    </source>
</evidence>
<keyword evidence="3" id="KW-0472">Membrane</keyword>
<dbReference type="EMBL" id="SEOQ01001074">
    <property type="protein sequence ID" value="TFY54037.1"/>
    <property type="molecule type" value="Genomic_DNA"/>
</dbReference>
<name>A0A4Y9XXB7_9AGAM</name>
<dbReference type="Proteomes" id="UP000298327">
    <property type="component" value="Unassembled WGS sequence"/>
</dbReference>
<feature type="transmembrane region" description="Helical" evidence="3">
    <location>
        <begin position="679"/>
        <end position="699"/>
    </location>
</feature>
<keyword evidence="3" id="KW-0812">Transmembrane</keyword>
<dbReference type="PANTHER" id="PTHR31323">
    <property type="entry name" value="MECHANOSENSITIVE ION CHANNEL PROTEIN MSY2"/>
    <property type="match status" value="1"/>
</dbReference>
<dbReference type="Gene3D" id="1.10.238.10">
    <property type="entry name" value="EF-hand"/>
    <property type="match status" value="1"/>
</dbReference>
<evidence type="ECO:0000259" key="4">
    <source>
        <dbReference type="PROSITE" id="PS50222"/>
    </source>
</evidence>
<gene>
    <name evidence="5" type="ORF">EVG20_g9871</name>
</gene>
<keyword evidence="3" id="KW-1133">Transmembrane helix</keyword>
<dbReference type="GO" id="GO:0006874">
    <property type="term" value="P:intracellular calcium ion homeostasis"/>
    <property type="evidence" value="ECO:0007669"/>
    <property type="project" value="TreeGrafter"/>
</dbReference>
<feature type="domain" description="EF-hand" evidence="4">
    <location>
        <begin position="593"/>
        <end position="628"/>
    </location>
</feature>
<dbReference type="Pfam" id="PF25886">
    <property type="entry name" value="Msy1"/>
    <property type="match status" value="1"/>
</dbReference>
<feature type="compositionally biased region" description="Pro residues" evidence="2">
    <location>
        <begin position="274"/>
        <end position="286"/>
    </location>
</feature>
<feature type="compositionally biased region" description="Polar residues" evidence="2">
    <location>
        <begin position="300"/>
        <end position="318"/>
    </location>
</feature>
<dbReference type="PROSITE" id="PS50222">
    <property type="entry name" value="EF_HAND_2"/>
    <property type="match status" value="1"/>
</dbReference>
<dbReference type="InterPro" id="IPR011992">
    <property type="entry name" value="EF-hand-dom_pair"/>
</dbReference>
<feature type="region of interest" description="Disordered" evidence="2">
    <location>
        <begin position="105"/>
        <end position="176"/>
    </location>
</feature>
<comment type="caution">
    <text evidence="5">The sequence shown here is derived from an EMBL/GenBank/DDBJ whole genome shotgun (WGS) entry which is preliminary data.</text>
</comment>
<feature type="compositionally biased region" description="Low complexity" evidence="2">
    <location>
        <begin position="941"/>
        <end position="953"/>
    </location>
</feature>
<dbReference type="PANTHER" id="PTHR31323:SF15">
    <property type="entry name" value="MECHANOSENSITIVE ION CHANNEL PROTEIN MSY1"/>
    <property type="match status" value="1"/>
</dbReference>
<feature type="transmembrane region" description="Helical" evidence="3">
    <location>
        <begin position="377"/>
        <end position="399"/>
    </location>
</feature>
<keyword evidence="1" id="KW-0106">Calcium</keyword>
<feature type="transmembrane region" description="Helical" evidence="3">
    <location>
        <begin position="649"/>
        <end position="667"/>
    </location>
</feature>
<evidence type="ECO:0000256" key="3">
    <source>
        <dbReference type="SAM" id="Phobius"/>
    </source>
</evidence>
<dbReference type="InterPro" id="IPR058650">
    <property type="entry name" value="Msy1/2-like"/>
</dbReference>
<feature type="region of interest" description="Disordered" evidence="2">
    <location>
        <begin position="231"/>
        <end position="255"/>
    </location>
</feature>
<keyword evidence="6" id="KW-1185">Reference proteome</keyword>
<dbReference type="AlphaFoldDB" id="A0A4Y9XXB7"/>
<organism evidence="5 6">
    <name type="scientific">Dentipellis fragilis</name>
    <dbReference type="NCBI Taxonomy" id="205917"/>
    <lineage>
        <taxon>Eukaryota</taxon>
        <taxon>Fungi</taxon>
        <taxon>Dikarya</taxon>
        <taxon>Basidiomycota</taxon>
        <taxon>Agaricomycotina</taxon>
        <taxon>Agaricomycetes</taxon>
        <taxon>Russulales</taxon>
        <taxon>Hericiaceae</taxon>
        <taxon>Dentipellis</taxon>
    </lineage>
</organism>
<proteinExistence type="predicted"/>
<dbReference type="SUPFAM" id="SSF47473">
    <property type="entry name" value="EF-hand"/>
    <property type="match status" value="1"/>
</dbReference>
<feature type="compositionally biased region" description="Low complexity" evidence="2">
    <location>
        <begin position="115"/>
        <end position="126"/>
    </location>
</feature>
<dbReference type="GO" id="GO:0005509">
    <property type="term" value="F:calcium ion binding"/>
    <property type="evidence" value="ECO:0007669"/>
    <property type="project" value="InterPro"/>
</dbReference>
<dbReference type="GO" id="GO:0005262">
    <property type="term" value="F:calcium channel activity"/>
    <property type="evidence" value="ECO:0007669"/>
    <property type="project" value="TreeGrafter"/>
</dbReference>
<dbReference type="InterPro" id="IPR002048">
    <property type="entry name" value="EF_hand_dom"/>
</dbReference>
<evidence type="ECO:0000313" key="6">
    <source>
        <dbReference type="Proteomes" id="UP000298327"/>
    </source>
</evidence>
<feature type="region of interest" description="Disordered" evidence="2">
    <location>
        <begin position="937"/>
        <end position="987"/>
    </location>
</feature>
<feature type="transmembrane region" description="Helical" evidence="3">
    <location>
        <begin position="411"/>
        <end position="433"/>
    </location>
</feature>